<name>A0ABX1SCA2_9PSEU</name>
<dbReference type="Proteomes" id="UP000820669">
    <property type="component" value="Unassembled WGS sequence"/>
</dbReference>
<evidence type="ECO:0000313" key="6">
    <source>
        <dbReference type="EMBL" id="NMH98534.1"/>
    </source>
</evidence>
<sequence length="216" mass="23715">MTEGMTQGRNITVAITGAGGTGAAKRLLQALQQDTRVSHVDLMVSDNGRKLVAFEFHTGEDQNSVLQALGVTSPKVRVLDPDDMSGPVTSGSYRNDAMIVLPCAAGVLGRIAQAQALTLIERAADVALKQRRTLILCLREAPLNLAHLRNMVAVTETGAIVYPMIPTYYNVPQTLGELQDELVERLLELIDLPETDRYQWDGHETVAHREHVLEHR</sequence>
<dbReference type="InterPro" id="IPR004507">
    <property type="entry name" value="UbiX-like"/>
</dbReference>
<keyword evidence="4" id="KW-0808">Transferase</keyword>
<evidence type="ECO:0000256" key="2">
    <source>
        <dbReference type="ARBA" id="ARBA00022630"/>
    </source>
</evidence>
<accession>A0ABX1SCA2</accession>
<feature type="domain" description="Flavoprotein" evidence="5">
    <location>
        <begin position="10"/>
        <end position="185"/>
    </location>
</feature>
<keyword evidence="1" id="KW-0637">Prenyltransferase</keyword>
<keyword evidence="7" id="KW-1185">Reference proteome</keyword>
<dbReference type="RefSeq" id="WP_169381982.1">
    <property type="nucleotide sequence ID" value="NZ_JAAXLA010000024.1"/>
</dbReference>
<comment type="caution">
    <text evidence="6">The sequence shown here is derived from an EMBL/GenBank/DDBJ whole genome shotgun (WGS) entry which is preliminary data.</text>
</comment>
<dbReference type="SUPFAM" id="SSF52507">
    <property type="entry name" value="Homo-oligomeric flavin-containing Cys decarboxylases, HFCD"/>
    <property type="match status" value="1"/>
</dbReference>
<dbReference type="InterPro" id="IPR003382">
    <property type="entry name" value="Flavoprotein"/>
</dbReference>
<evidence type="ECO:0000259" key="5">
    <source>
        <dbReference type="Pfam" id="PF02441"/>
    </source>
</evidence>
<proteinExistence type="predicted"/>
<gene>
    <name evidence="6" type="ORF">HF526_14645</name>
</gene>
<evidence type="ECO:0000256" key="4">
    <source>
        <dbReference type="ARBA" id="ARBA00022679"/>
    </source>
</evidence>
<organism evidence="6 7">
    <name type="scientific">Pseudonocardia acidicola</name>
    <dbReference type="NCBI Taxonomy" id="2724939"/>
    <lineage>
        <taxon>Bacteria</taxon>
        <taxon>Bacillati</taxon>
        <taxon>Actinomycetota</taxon>
        <taxon>Actinomycetes</taxon>
        <taxon>Pseudonocardiales</taxon>
        <taxon>Pseudonocardiaceae</taxon>
        <taxon>Pseudonocardia</taxon>
    </lineage>
</organism>
<dbReference type="InterPro" id="IPR036551">
    <property type="entry name" value="Flavin_trans-like"/>
</dbReference>
<evidence type="ECO:0000313" key="7">
    <source>
        <dbReference type="Proteomes" id="UP000820669"/>
    </source>
</evidence>
<keyword evidence="2" id="KW-0285">Flavoprotein</keyword>
<reference evidence="6 7" key="1">
    <citation type="submission" date="2020-04" db="EMBL/GenBank/DDBJ databases">
        <authorList>
            <person name="Klaysubun C."/>
            <person name="Duangmal K."/>
            <person name="Lipun K."/>
        </authorList>
    </citation>
    <scope>NUCLEOTIDE SEQUENCE [LARGE SCALE GENOMIC DNA]</scope>
    <source>
        <strain evidence="6 7">K10HN5</strain>
    </source>
</reference>
<dbReference type="Pfam" id="PF02441">
    <property type="entry name" value="Flavoprotein"/>
    <property type="match status" value="1"/>
</dbReference>
<protein>
    <submittedName>
        <fullName evidence="6">UbiX family flavin prenyltransferase</fullName>
    </submittedName>
</protein>
<dbReference type="EMBL" id="JAAXLA010000024">
    <property type="protein sequence ID" value="NMH98534.1"/>
    <property type="molecule type" value="Genomic_DNA"/>
</dbReference>
<evidence type="ECO:0000256" key="3">
    <source>
        <dbReference type="ARBA" id="ARBA00022643"/>
    </source>
</evidence>
<keyword evidence="3" id="KW-0288">FMN</keyword>
<evidence type="ECO:0000256" key="1">
    <source>
        <dbReference type="ARBA" id="ARBA00022602"/>
    </source>
</evidence>
<dbReference type="NCBIfam" id="TIGR00421">
    <property type="entry name" value="ubiX_pad"/>
    <property type="match status" value="1"/>
</dbReference>
<dbReference type="Gene3D" id="3.40.50.1950">
    <property type="entry name" value="Flavin prenyltransferase-like"/>
    <property type="match status" value="1"/>
</dbReference>